<dbReference type="EMBL" id="JAQJAN010000008">
    <property type="protein sequence ID" value="KAJ5724923.1"/>
    <property type="molecule type" value="Genomic_DNA"/>
</dbReference>
<sequence length="99" mass="11954">MEPVNLQDQSTKSIKILLRQKQGEYFKTDQMILRWREALEEYRLYHQDRWTGTTALRLQAMAENLMRHVSQMQEENDKIREILDKARQVLIDRGDEYAV</sequence>
<gene>
    <name evidence="2" type="ORF">N7493_006651</name>
</gene>
<evidence type="ECO:0000313" key="3">
    <source>
        <dbReference type="Proteomes" id="UP001215712"/>
    </source>
</evidence>
<keyword evidence="3" id="KW-1185">Reference proteome</keyword>
<name>A0AAD6MVS5_9EURO</name>
<organism evidence="2 3">
    <name type="scientific">Penicillium malachiteum</name>
    <dbReference type="NCBI Taxonomy" id="1324776"/>
    <lineage>
        <taxon>Eukaryota</taxon>
        <taxon>Fungi</taxon>
        <taxon>Dikarya</taxon>
        <taxon>Ascomycota</taxon>
        <taxon>Pezizomycotina</taxon>
        <taxon>Eurotiomycetes</taxon>
        <taxon>Eurotiomycetidae</taxon>
        <taxon>Eurotiales</taxon>
        <taxon>Aspergillaceae</taxon>
        <taxon>Penicillium</taxon>
    </lineage>
</organism>
<dbReference type="Proteomes" id="UP001215712">
    <property type="component" value="Unassembled WGS sequence"/>
</dbReference>
<proteinExistence type="predicted"/>
<reference evidence="2" key="1">
    <citation type="journal article" date="2023" name="IMA Fungus">
        <title>Comparative genomic study of the Penicillium genus elucidates a diverse pangenome and 15 lateral gene transfer events.</title>
        <authorList>
            <person name="Petersen C."/>
            <person name="Sorensen T."/>
            <person name="Nielsen M.R."/>
            <person name="Sondergaard T.E."/>
            <person name="Sorensen J.L."/>
            <person name="Fitzpatrick D.A."/>
            <person name="Frisvad J.C."/>
            <person name="Nielsen K.L."/>
        </authorList>
    </citation>
    <scope>NUCLEOTIDE SEQUENCE</scope>
    <source>
        <strain evidence="2">IBT 17514</strain>
    </source>
</reference>
<feature type="coiled-coil region" evidence="1">
    <location>
        <begin position="55"/>
        <end position="89"/>
    </location>
</feature>
<reference evidence="2" key="2">
    <citation type="submission" date="2023-01" db="EMBL/GenBank/DDBJ databases">
        <authorList>
            <person name="Petersen C."/>
        </authorList>
    </citation>
    <scope>NUCLEOTIDE SEQUENCE</scope>
    <source>
        <strain evidence="2">IBT 17514</strain>
    </source>
</reference>
<accession>A0AAD6MVS5</accession>
<dbReference type="AlphaFoldDB" id="A0AAD6MVS5"/>
<keyword evidence="1" id="KW-0175">Coiled coil</keyword>
<evidence type="ECO:0000256" key="1">
    <source>
        <dbReference type="SAM" id="Coils"/>
    </source>
</evidence>
<protein>
    <submittedName>
        <fullName evidence="2">Uncharacterized protein</fullName>
    </submittedName>
</protein>
<evidence type="ECO:0000313" key="2">
    <source>
        <dbReference type="EMBL" id="KAJ5724923.1"/>
    </source>
</evidence>
<comment type="caution">
    <text evidence="2">The sequence shown here is derived from an EMBL/GenBank/DDBJ whole genome shotgun (WGS) entry which is preliminary data.</text>
</comment>